<keyword evidence="4 5" id="KW-0472">Membrane</keyword>
<protein>
    <submittedName>
        <fullName evidence="7">Mechanosensitive ion channel family protein</fullName>
    </submittedName>
</protein>
<feature type="transmembrane region" description="Helical" evidence="5">
    <location>
        <begin position="101"/>
        <end position="122"/>
    </location>
</feature>
<comment type="caution">
    <text evidence="7">The sequence shown here is derived from an EMBL/GenBank/DDBJ whole genome shotgun (WGS) entry which is preliminary data.</text>
</comment>
<reference evidence="8" key="1">
    <citation type="journal article" date="2019" name="Int. J. Syst. Evol. Microbiol.">
        <title>The Global Catalogue of Microorganisms (GCM) 10K type strain sequencing project: providing services to taxonomists for standard genome sequencing and annotation.</title>
        <authorList>
            <consortium name="The Broad Institute Genomics Platform"/>
            <consortium name="The Broad Institute Genome Sequencing Center for Infectious Disease"/>
            <person name="Wu L."/>
            <person name="Ma J."/>
        </authorList>
    </citation>
    <scope>NUCLEOTIDE SEQUENCE [LARGE SCALE GENOMIC DNA]</scope>
    <source>
        <strain evidence="8">CGMCC 1.10992</strain>
    </source>
</reference>
<comment type="subcellular location">
    <subcellularLocation>
        <location evidence="1">Membrane</location>
    </subcellularLocation>
</comment>
<dbReference type="InterPro" id="IPR023408">
    <property type="entry name" value="MscS_beta-dom_sf"/>
</dbReference>
<evidence type="ECO:0000256" key="2">
    <source>
        <dbReference type="ARBA" id="ARBA00022692"/>
    </source>
</evidence>
<organism evidence="7 8">
    <name type="scientific">Corallincola platygyrae</name>
    <dbReference type="NCBI Taxonomy" id="1193278"/>
    <lineage>
        <taxon>Bacteria</taxon>
        <taxon>Pseudomonadati</taxon>
        <taxon>Pseudomonadota</taxon>
        <taxon>Gammaproteobacteria</taxon>
        <taxon>Alteromonadales</taxon>
        <taxon>Psychromonadaceae</taxon>
        <taxon>Corallincola</taxon>
    </lineage>
</organism>
<evidence type="ECO:0000256" key="4">
    <source>
        <dbReference type="ARBA" id="ARBA00023136"/>
    </source>
</evidence>
<dbReference type="InterPro" id="IPR006685">
    <property type="entry name" value="MscS_channel_2nd"/>
</dbReference>
<feature type="domain" description="Mechanosensitive ion channel MscS" evidence="6">
    <location>
        <begin position="185"/>
        <end position="253"/>
    </location>
</feature>
<evidence type="ECO:0000259" key="6">
    <source>
        <dbReference type="Pfam" id="PF00924"/>
    </source>
</evidence>
<dbReference type="RefSeq" id="WP_345340913.1">
    <property type="nucleotide sequence ID" value="NZ_BAABLI010000017.1"/>
</dbReference>
<dbReference type="PANTHER" id="PTHR30414">
    <property type="entry name" value="MINICONDUCTANCE MECHANOSENSITIVE CHANNEL YBDG"/>
    <property type="match status" value="1"/>
</dbReference>
<evidence type="ECO:0000256" key="5">
    <source>
        <dbReference type="SAM" id="Phobius"/>
    </source>
</evidence>
<name>A0ABW4XKG2_9GAMM</name>
<evidence type="ECO:0000256" key="3">
    <source>
        <dbReference type="ARBA" id="ARBA00022989"/>
    </source>
</evidence>
<keyword evidence="2 5" id="KW-0812">Transmembrane</keyword>
<evidence type="ECO:0000313" key="8">
    <source>
        <dbReference type="Proteomes" id="UP001597380"/>
    </source>
</evidence>
<sequence>MRDTLTHWLQNAKLPAHPLILDSLLLVGLLLMAWLADWITRRILLTAVRKIIKRSPMQWDDLLVEYRVMENLSHLVPALLLFSLIPVAYADSPTVEKILSLGISLYLVLVVSRCLMAFLSALEKLAGNHASSHKLPLRSIAQLAKLFVMLVALILAASMLIDRSPLVLLSGLGAFTAVLLLVFKDTILGFVAGLQLAANDMVRCGDWIEVGNYGADGTVLDVGLTTVKVQNWDKTITTVPTYALFSDAFKNWRGMEESDGRRIKRAIHLDVNSIKFLDKPLIGSLRKAKLIGPYLNGKFQEIGYEDSEEHPCNQRKLTNIGTFRAYLERYLRQHPLVSQDLTLLVRQLAPSAEGLPIEIYLFSTEKRWANYEALQADLFDHIYAILPAFELRAFQAPSGSDFQRLSK</sequence>
<keyword evidence="8" id="KW-1185">Reference proteome</keyword>
<dbReference type="InterPro" id="IPR030192">
    <property type="entry name" value="YbdG"/>
</dbReference>
<accession>A0ABW4XKG2</accession>
<evidence type="ECO:0000256" key="1">
    <source>
        <dbReference type="ARBA" id="ARBA00004370"/>
    </source>
</evidence>
<dbReference type="Gene3D" id="2.30.30.60">
    <property type="match status" value="1"/>
</dbReference>
<dbReference type="Pfam" id="PF00924">
    <property type="entry name" value="MS_channel_2nd"/>
    <property type="match status" value="1"/>
</dbReference>
<proteinExistence type="predicted"/>
<feature type="transmembrane region" description="Helical" evidence="5">
    <location>
        <begin position="167"/>
        <end position="183"/>
    </location>
</feature>
<gene>
    <name evidence="7" type="ORF">ACFSJ3_08400</name>
</gene>
<feature type="transmembrane region" description="Helical" evidence="5">
    <location>
        <begin position="20"/>
        <end position="40"/>
    </location>
</feature>
<feature type="transmembrane region" description="Helical" evidence="5">
    <location>
        <begin position="72"/>
        <end position="89"/>
    </location>
</feature>
<keyword evidence="3 5" id="KW-1133">Transmembrane helix</keyword>
<dbReference type="SUPFAM" id="SSF50182">
    <property type="entry name" value="Sm-like ribonucleoproteins"/>
    <property type="match status" value="1"/>
</dbReference>
<feature type="transmembrane region" description="Helical" evidence="5">
    <location>
        <begin position="143"/>
        <end position="161"/>
    </location>
</feature>
<dbReference type="EMBL" id="JBHUHT010000011">
    <property type="protein sequence ID" value="MFD2096001.1"/>
    <property type="molecule type" value="Genomic_DNA"/>
</dbReference>
<dbReference type="PANTHER" id="PTHR30414:SF0">
    <property type="entry name" value="MINICONDUCTANCE MECHANOSENSITIVE CHANNEL YBDG"/>
    <property type="match status" value="1"/>
</dbReference>
<dbReference type="InterPro" id="IPR010920">
    <property type="entry name" value="LSM_dom_sf"/>
</dbReference>
<evidence type="ECO:0000313" key="7">
    <source>
        <dbReference type="EMBL" id="MFD2096001.1"/>
    </source>
</evidence>
<dbReference type="Proteomes" id="UP001597380">
    <property type="component" value="Unassembled WGS sequence"/>
</dbReference>